<evidence type="ECO:0000256" key="1">
    <source>
        <dbReference type="SAM" id="SignalP"/>
    </source>
</evidence>
<evidence type="ECO:0008006" key="4">
    <source>
        <dbReference type="Google" id="ProtNLM"/>
    </source>
</evidence>
<keyword evidence="1" id="KW-0732">Signal</keyword>
<gene>
    <name evidence="2" type="ORF">A5630_24220</name>
</gene>
<reference evidence="2 3" key="1">
    <citation type="submission" date="2016-06" db="EMBL/GenBank/DDBJ databases">
        <authorList>
            <person name="Kjaerup R.B."/>
            <person name="Dalgaard T.S."/>
            <person name="Juul-Madsen H.R."/>
        </authorList>
    </citation>
    <scope>NUCLEOTIDE SEQUENCE [LARGE SCALE GENOMIC DNA]</scope>
    <source>
        <strain evidence="2 3">1127319.6</strain>
    </source>
</reference>
<feature type="chain" id="PRO_5038966470" description="PASTA domain-containing protein" evidence="1">
    <location>
        <begin position="25"/>
        <end position="101"/>
    </location>
</feature>
<accession>A0A1A3GXL3</accession>
<dbReference type="STRING" id="56689.GCA_001291445_01629"/>
<feature type="signal peptide" evidence="1">
    <location>
        <begin position="1"/>
        <end position="24"/>
    </location>
</feature>
<proteinExistence type="predicted"/>
<evidence type="ECO:0000313" key="2">
    <source>
        <dbReference type="EMBL" id="OBJ40782.1"/>
    </source>
</evidence>
<organism evidence="2 3">
    <name type="scientific">Mycolicibacterium mucogenicum</name>
    <name type="common">Mycobacterium mucogenicum</name>
    <dbReference type="NCBI Taxonomy" id="56689"/>
    <lineage>
        <taxon>Bacteria</taxon>
        <taxon>Bacillati</taxon>
        <taxon>Actinomycetota</taxon>
        <taxon>Actinomycetes</taxon>
        <taxon>Mycobacteriales</taxon>
        <taxon>Mycobacteriaceae</taxon>
        <taxon>Mycolicibacterium</taxon>
    </lineage>
</organism>
<sequence>MVIMKRYSVMAAAAGALAVSVALAPQAAADPTLDTGGSAADVINNLQAEGYLVQINWTNGFDVKPLNICWVTGVNNPGNFKPGGPVAATVYVDVQCPNHEW</sequence>
<protein>
    <recommendedName>
        <fullName evidence="4">PASTA domain-containing protein</fullName>
    </recommendedName>
</protein>
<dbReference type="AlphaFoldDB" id="A0A1A3GXL3"/>
<dbReference type="Proteomes" id="UP000093898">
    <property type="component" value="Unassembled WGS sequence"/>
</dbReference>
<comment type="caution">
    <text evidence="2">The sequence shown here is derived from an EMBL/GenBank/DDBJ whole genome shotgun (WGS) entry which is preliminary data.</text>
</comment>
<name>A0A1A3GXL3_MYCMU</name>
<dbReference type="EMBL" id="LZLC01000147">
    <property type="protein sequence ID" value="OBJ40782.1"/>
    <property type="molecule type" value="Genomic_DNA"/>
</dbReference>
<evidence type="ECO:0000313" key="3">
    <source>
        <dbReference type="Proteomes" id="UP000093898"/>
    </source>
</evidence>